<keyword evidence="2" id="KW-1185">Reference proteome</keyword>
<dbReference type="AlphaFoldDB" id="A0A1Z4JHG1"/>
<dbReference type="EMBL" id="AP018203">
    <property type="protein sequence ID" value="BAY56202.1"/>
    <property type="molecule type" value="Genomic_DNA"/>
</dbReference>
<evidence type="ECO:0000313" key="2">
    <source>
        <dbReference type="Proteomes" id="UP000217895"/>
    </source>
</evidence>
<accession>A0A1Z4JHG1</accession>
<dbReference type="Pfam" id="PF05626">
    <property type="entry name" value="DUF790"/>
    <property type="match status" value="1"/>
</dbReference>
<name>A0A1Z4JHG1_LEPBY</name>
<dbReference type="PIRSF" id="PIRSF019435">
    <property type="entry name" value="UCP019435"/>
    <property type="match status" value="1"/>
</dbReference>
<organism evidence="1 2">
    <name type="scientific">Leptolyngbya boryana NIES-2135</name>
    <dbReference type="NCBI Taxonomy" id="1973484"/>
    <lineage>
        <taxon>Bacteria</taxon>
        <taxon>Bacillati</taxon>
        <taxon>Cyanobacteriota</taxon>
        <taxon>Cyanophyceae</taxon>
        <taxon>Leptolyngbyales</taxon>
        <taxon>Leptolyngbyaceae</taxon>
        <taxon>Leptolyngbya group</taxon>
        <taxon>Leptolyngbya</taxon>
    </lineage>
</organism>
<dbReference type="InterPro" id="IPR008508">
    <property type="entry name" value="Bax1"/>
</dbReference>
<dbReference type="PANTHER" id="PTHR39640:SF1">
    <property type="entry name" value="DUF790 FAMILY PROTEIN"/>
    <property type="match status" value="1"/>
</dbReference>
<reference evidence="1 2" key="1">
    <citation type="submission" date="2017-06" db="EMBL/GenBank/DDBJ databases">
        <title>Genome sequencing of cyanobaciteial culture collection at National Institute for Environmental Studies (NIES).</title>
        <authorList>
            <person name="Hirose Y."/>
            <person name="Shimura Y."/>
            <person name="Fujisawa T."/>
            <person name="Nakamura Y."/>
            <person name="Kawachi M."/>
        </authorList>
    </citation>
    <scope>NUCLEOTIDE SEQUENCE [LARGE SCALE GENOMIC DNA]</scope>
    <source>
        <strain evidence="1 2">NIES-2135</strain>
    </source>
</reference>
<sequence>MLPTELLIHRFNGEEIAPKRLEFDAKVLAIAEDLITLFQEARNGTRGALNRQLQELEGEETDYRVKRGLAHLLNSSFSTFETVSPLDPPMLRERVFALSAQSVPSAQATQMTIEKIANDLGQELDREVLPEQVKAGLYADLPENQILTSFEAPTPEALLHRYNLSQVQGVFYRASHLVINAHRNDPGQYKLLFRYMKLFQLMTYIEGDADHGFTLTIDGPTSLFKPSTRYGLAIAKLLPALLHVTRWSLAAELQINDSYSGQKRQGRFALDSECGLVSHYPPGKTYDSLLEAGFVDRWNKAKTEWRLEREVDLIPIPGSVMIPDFRVVHPDGRSFLVEIVGYWRPEYLRKKFSQVRQSGRDDLILAVSERLNLENAGVKISDTPARIVWFKDQLLPKAILQVLENV</sequence>
<dbReference type="PANTHER" id="PTHR39640">
    <property type="entry name" value="VNG6129C"/>
    <property type="match status" value="1"/>
</dbReference>
<gene>
    <name evidence="1" type="ORF">NIES2135_30320</name>
</gene>
<evidence type="ECO:0000313" key="1">
    <source>
        <dbReference type="EMBL" id="BAY56202.1"/>
    </source>
</evidence>
<proteinExistence type="predicted"/>
<protein>
    <recommendedName>
        <fullName evidence="3">DUF790 family protein</fullName>
    </recommendedName>
</protein>
<evidence type="ECO:0008006" key="3">
    <source>
        <dbReference type="Google" id="ProtNLM"/>
    </source>
</evidence>
<dbReference type="Proteomes" id="UP000217895">
    <property type="component" value="Chromosome"/>
</dbReference>